<comment type="caution">
    <text evidence="9">The sequence shown here is derived from an EMBL/GenBank/DDBJ whole genome shotgun (WGS) entry which is preliminary data.</text>
</comment>
<feature type="transmembrane region" description="Helical" evidence="7">
    <location>
        <begin position="16"/>
        <end position="34"/>
    </location>
</feature>
<comment type="subunit">
    <text evidence="1 6">Homodimer.</text>
</comment>
<comment type="similarity">
    <text evidence="6">Belongs to the ferredoxin--NADP reductase type 2 family.</text>
</comment>
<dbReference type="GO" id="GO:0004324">
    <property type="term" value="F:ferredoxin-NADP+ reductase activity"/>
    <property type="evidence" value="ECO:0007669"/>
    <property type="project" value="UniProtKB-EC"/>
</dbReference>
<evidence type="ECO:0000256" key="4">
    <source>
        <dbReference type="ARBA" id="ARBA00022857"/>
    </source>
</evidence>
<dbReference type="HAMAP" id="MF_01685">
    <property type="entry name" value="FENR2"/>
    <property type="match status" value="1"/>
</dbReference>
<evidence type="ECO:0000256" key="6">
    <source>
        <dbReference type="HAMAP-Rule" id="MF_01685"/>
    </source>
</evidence>
<evidence type="ECO:0000256" key="3">
    <source>
        <dbReference type="ARBA" id="ARBA00022827"/>
    </source>
</evidence>
<dbReference type="InterPro" id="IPR022890">
    <property type="entry name" value="Fd--NADP_Rdtase_type_2"/>
</dbReference>
<evidence type="ECO:0000256" key="7">
    <source>
        <dbReference type="SAM" id="Phobius"/>
    </source>
</evidence>
<dbReference type="SUPFAM" id="SSF51905">
    <property type="entry name" value="FAD/NAD(P)-binding domain"/>
    <property type="match status" value="1"/>
</dbReference>
<accession>A0ABN8AH71</accession>
<dbReference type="Proteomes" id="UP000789833">
    <property type="component" value="Unassembled WGS sequence"/>
</dbReference>
<organism evidence="9 10">
    <name type="scientific">Sutcliffiella rhizosphaerae</name>
    <dbReference type="NCBI Taxonomy" id="2880967"/>
    <lineage>
        <taxon>Bacteria</taxon>
        <taxon>Bacillati</taxon>
        <taxon>Bacillota</taxon>
        <taxon>Bacilli</taxon>
        <taxon>Bacillales</taxon>
        <taxon>Bacillaceae</taxon>
        <taxon>Sutcliffiella</taxon>
    </lineage>
</organism>
<protein>
    <recommendedName>
        <fullName evidence="6">Ferredoxin--NADP reductase</fullName>
        <shortName evidence="6">FNR</shortName>
        <shortName evidence="6">Fd-NADP(+) reductase</shortName>
        <ecNumber evidence="6">1.18.1.2</ecNumber>
    </recommendedName>
</protein>
<dbReference type="EMBL" id="CAKJTJ010000050">
    <property type="protein sequence ID" value="CAG9623481.1"/>
    <property type="molecule type" value="Genomic_DNA"/>
</dbReference>
<dbReference type="PRINTS" id="PR00368">
    <property type="entry name" value="FADPNR"/>
</dbReference>
<comment type="caution">
    <text evidence="6">Lacks conserved residue(s) required for the propagation of feature annotation.</text>
</comment>
<comment type="catalytic activity">
    <reaction evidence="6">
        <text>2 reduced [2Fe-2S]-[ferredoxin] + NADP(+) + H(+) = 2 oxidized [2Fe-2S]-[ferredoxin] + NADPH</text>
        <dbReference type="Rhea" id="RHEA:20125"/>
        <dbReference type="Rhea" id="RHEA-COMP:10000"/>
        <dbReference type="Rhea" id="RHEA-COMP:10001"/>
        <dbReference type="ChEBI" id="CHEBI:15378"/>
        <dbReference type="ChEBI" id="CHEBI:33737"/>
        <dbReference type="ChEBI" id="CHEBI:33738"/>
        <dbReference type="ChEBI" id="CHEBI:57783"/>
        <dbReference type="ChEBI" id="CHEBI:58349"/>
        <dbReference type="EC" id="1.18.1.2"/>
    </reaction>
</comment>
<gene>
    <name evidence="9" type="ORF">BACCIP111883_04294</name>
</gene>
<dbReference type="InterPro" id="IPR023753">
    <property type="entry name" value="FAD/NAD-binding_dom"/>
</dbReference>
<dbReference type="Pfam" id="PF07992">
    <property type="entry name" value="Pyr_redox_2"/>
    <property type="match status" value="1"/>
</dbReference>
<feature type="binding site" evidence="6">
    <location>
        <position position="92"/>
    </location>
    <ligand>
        <name>FAD</name>
        <dbReference type="ChEBI" id="CHEBI:57692"/>
    </ligand>
</feature>
<dbReference type="InterPro" id="IPR050097">
    <property type="entry name" value="Ferredoxin-NADP_redctase_2"/>
</dbReference>
<sequence>MRSHDIAETVKENTDYFPIFLLKIIIIITIIGIIEKCSHSVFVGGYDMNLYDVTIIGGGPAGLYSAFYSGLRSMKTKIIEVQPVLGGKVNIYPEKILWDVGGLPPTQAQQFVQNLVDQAMTFLPTVCLNTKVEEITKQGEIFVISTDSGEVHYSKTIIVAVGGGILNPIKLELAGAKKYEMANLHYTILGLQRFRGKKVLVSGGGNGAVDWAVELLSVAKEVVVVYRKEQLTAHESQVEKLKEHGVEIILQAEIQSLLSNSHKTAIEQVIISQNGEEYPIDVDDVLICHGYNREVSLSFADDIQPVRKDDYYLVSQGQCKTSIPGVFGAGDVISYDDKVNLLLGTFQDAALAVNNAKMYIDPKADQYAMVSSHNDKFKEKNQEFFKKTIR</sequence>
<keyword evidence="10" id="KW-1185">Reference proteome</keyword>
<name>A0ABN8AH71_9BACI</name>
<keyword evidence="4 6" id="KW-0521">NADP</keyword>
<keyword evidence="7" id="KW-0812">Transmembrane</keyword>
<keyword evidence="5 6" id="KW-0560">Oxidoreductase</keyword>
<evidence type="ECO:0000256" key="2">
    <source>
        <dbReference type="ARBA" id="ARBA00022630"/>
    </source>
</evidence>
<evidence type="ECO:0000256" key="1">
    <source>
        <dbReference type="ARBA" id="ARBA00011738"/>
    </source>
</evidence>
<comment type="cofactor">
    <cofactor evidence="6">
        <name>FAD</name>
        <dbReference type="ChEBI" id="CHEBI:57692"/>
    </cofactor>
    <text evidence="6">Binds 1 FAD per subunit.</text>
</comment>
<keyword evidence="7" id="KW-1133">Transmembrane helix</keyword>
<dbReference type="PRINTS" id="PR00469">
    <property type="entry name" value="PNDRDTASEII"/>
</dbReference>
<feature type="binding site" evidence="6">
    <location>
        <position position="166"/>
    </location>
    <ligand>
        <name>FAD</name>
        <dbReference type="ChEBI" id="CHEBI:57692"/>
    </ligand>
</feature>
<feature type="binding site" evidence="6">
    <location>
        <position position="80"/>
    </location>
    <ligand>
        <name>FAD</name>
        <dbReference type="ChEBI" id="CHEBI:57692"/>
    </ligand>
</feature>
<dbReference type="PANTHER" id="PTHR48105">
    <property type="entry name" value="THIOREDOXIN REDUCTASE 1-RELATED-RELATED"/>
    <property type="match status" value="1"/>
</dbReference>
<feature type="domain" description="FAD/NAD(P)-binding" evidence="8">
    <location>
        <begin position="51"/>
        <end position="338"/>
    </location>
</feature>
<feature type="binding site" evidence="6">
    <location>
        <position position="331"/>
    </location>
    <ligand>
        <name>FAD</name>
        <dbReference type="ChEBI" id="CHEBI:57692"/>
    </ligand>
</feature>
<keyword evidence="2 6" id="KW-0285">Flavoprotein</keyword>
<dbReference type="InterPro" id="IPR036188">
    <property type="entry name" value="FAD/NAD-bd_sf"/>
</dbReference>
<dbReference type="EC" id="1.18.1.2" evidence="6"/>
<evidence type="ECO:0000313" key="9">
    <source>
        <dbReference type="EMBL" id="CAG9623481.1"/>
    </source>
</evidence>
<evidence type="ECO:0000313" key="10">
    <source>
        <dbReference type="Proteomes" id="UP000789833"/>
    </source>
</evidence>
<feature type="binding site" evidence="6">
    <location>
        <position position="132"/>
    </location>
    <ligand>
        <name>FAD</name>
        <dbReference type="ChEBI" id="CHEBI:57692"/>
    </ligand>
</feature>
<reference evidence="9 10" key="1">
    <citation type="submission" date="2021-10" db="EMBL/GenBank/DDBJ databases">
        <authorList>
            <person name="Criscuolo A."/>
        </authorList>
    </citation>
    <scope>NUCLEOTIDE SEQUENCE [LARGE SCALE GENOMIC DNA]</scope>
    <source>
        <strain evidence="10">CIP 111883</strain>
    </source>
</reference>
<proteinExistence type="inferred from homology"/>
<evidence type="ECO:0000256" key="5">
    <source>
        <dbReference type="ARBA" id="ARBA00023002"/>
    </source>
</evidence>
<keyword evidence="7" id="KW-0472">Membrane</keyword>
<evidence type="ECO:0000259" key="8">
    <source>
        <dbReference type="Pfam" id="PF07992"/>
    </source>
</evidence>
<dbReference type="Gene3D" id="3.50.50.60">
    <property type="entry name" value="FAD/NAD(P)-binding domain"/>
    <property type="match status" value="2"/>
</dbReference>
<feature type="binding site" evidence="6">
    <location>
        <position position="372"/>
    </location>
    <ligand>
        <name>FAD</name>
        <dbReference type="ChEBI" id="CHEBI:57692"/>
    </ligand>
</feature>
<keyword evidence="3 6" id="KW-0274">FAD</keyword>
<feature type="binding site" evidence="6">
    <location>
        <position position="88"/>
    </location>
    <ligand>
        <name>FAD</name>
        <dbReference type="ChEBI" id="CHEBI:57692"/>
    </ligand>
</feature>